<evidence type="ECO:0000313" key="3">
    <source>
        <dbReference type="Proteomes" id="UP001498476"/>
    </source>
</evidence>
<protein>
    <submittedName>
        <fullName evidence="2">Uncharacterized protein</fullName>
    </submittedName>
</protein>
<dbReference type="Proteomes" id="UP001498476">
    <property type="component" value="Unassembled WGS sequence"/>
</dbReference>
<evidence type="ECO:0000313" key="2">
    <source>
        <dbReference type="EMBL" id="KAK7404030.1"/>
    </source>
</evidence>
<reference evidence="2 3" key="1">
    <citation type="journal article" date="2025" name="Microbiol. Resour. Announc.">
        <title>Draft genome sequences for Neonectria magnoliae and Neonectria punicea, canker pathogens of Liriodendron tulipifera and Acer saccharum in West Virginia.</title>
        <authorList>
            <person name="Petronek H.M."/>
            <person name="Kasson M.T."/>
            <person name="Metheny A.M."/>
            <person name="Stauder C.M."/>
            <person name="Lovett B."/>
            <person name="Lynch S.C."/>
            <person name="Garnas J.R."/>
            <person name="Kasson L.R."/>
            <person name="Stajich J.E."/>
        </authorList>
    </citation>
    <scope>NUCLEOTIDE SEQUENCE [LARGE SCALE GENOMIC DNA]</scope>
    <source>
        <strain evidence="2 3">NRRL 64653</strain>
    </source>
</reference>
<accession>A0ABR1GQJ8</accession>
<keyword evidence="3" id="KW-1185">Reference proteome</keyword>
<name>A0ABR1GQJ8_9HYPO</name>
<comment type="caution">
    <text evidence="2">The sequence shown here is derived from an EMBL/GenBank/DDBJ whole genome shotgun (WGS) entry which is preliminary data.</text>
</comment>
<evidence type="ECO:0000256" key="1">
    <source>
        <dbReference type="SAM" id="MobiDB-lite"/>
    </source>
</evidence>
<organism evidence="2 3">
    <name type="scientific">Neonectria punicea</name>
    <dbReference type="NCBI Taxonomy" id="979145"/>
    <lineage>
        <taxon>Eukaryota</taxon>
        <taxon>Fungi</taxon>
        <taxon>Dikarya</taxon>
        <taxon>Ascomycota</taxon>
        <taxon>Pezizomycotina</taxon>
        <taxon>Sordariomycetes</taxon>
        <taxon>Hypocreomycetidae</taxon>
        <taxon>Hypocreales</taxon>
        <taxon>Nectriaceae</taxon>
        <taxon>Neonectria</taxon>
    </lineage>
</organism>
<feature type="region of interest" description="Disordered" evidence="1">
    <location>
        <begin position="253"/>
        <end position="282"/>
    </location>
</feature>
<dbReference type="EMBL" id="JAZAVJ010000218">
    <property type="protein sequence ID" value="KAK7404030.1"/>
    <property type="molecule type" value="Genomic_DNA"/>
</dbReference>
<gene>
    <name evidence="2" type="ORF">QQX98_010203</name>
</gene>
<proteinExistence type="predicted"/>
<sequence>MLERLRGWHPRTRVRWDTVKAVSGARFPDSGYKSSLPQPLEAGQRAQDYVVLPHQEWLDGTAAEPGKVRQFVAMPLGTGYPVDAQATGEGATGGLQFEITRLALCSDHDASLVGCQIQNGDTVRLILRLREGGECPPSPKREMNLAAGGAIEQGSVGLPQHDYQKTATVASNVQTINSASFQSVTGVSAPQCPISATTYAKLGLPFSAVYGEATSVVGDLSSLRSVAQIDGTAAQSMSNLSIVNLRTRVPLHSGPSLQCSERPPATGNAEKPPGSASTEKLGLLNRQGRLQVCVEAARAPDQKPSVL</sequence>